<feature type="non-terminal residue" evidence="2">
    <location>
        <position position="1"/>
    </location>
</feature>
<evidence type="ECO:0000313" key="3">
    <source>
        <dbReference type="Proteomes" id="UP001432322"/>
    </source>
</evidence>
<evidence type="ECO:0000256" key="1">
    <source>
        <dbReference type="SAM" id="MobiDB-lite"/>
    </source>
</evidence>
<keyword evidence="3" id="KW-1185">Reference proteome</keyword>
<feature type="compositionally biased region" description="Low complexity" evidence="1">
    <location>
        <begin position="170"/>
        <end position="194"/>
    </location>
</feature>
<organism evidence="2 3">
    <name type="scientific">Pristionchus fissidentatus</name>
    <dbReference type="NCBI Taxonomy" id="1538716"/>
    <lineage>
        <taxon>Eukaryota</taxon>
        <taxon>Metazoa</taxon>
        <taxon>Ecdysozoa</taxon>
        <taxon>Nematoda</taxon>
        <taxon>Chromadorea</taxon>
        <taxon>Rhabditida</taxon>
        <taxon>Rhabditina</taxon>
        <taxon>Diplogasteromorpha</taxon>
        <taxon>Diplogasteroidea</taxon>
        <taxon>Neodiplogasteridae</taxon>
        <taxon>Pristionchus</taxon>
    </lineage>
</organism>
<dbReference type="AlphaFoldDB" id="A0AAV5WPE3"/>
<accession>A0AAV5WPE3</accession>
<feature type="region of interest" description="Disordered" evidence="1">
    <location>
        <begin position="29"/>
        <end position="248"/>
    </location>
</feature>
<comment type="caution">
    <text evidence="2">The sequence shown here is derived from an EMBL/GenBank/DDBJ whole genome shotgun (WGS) entry which is preliminary data.</text>
</comment>
<feature type="compositionally biased region" description="Basic and acidic residues" evidence="1">
    <location>
        <begin position="227"/>
        <end position="237"/>
    </location>
</feature>
<proteinExistence type="predicted"/>
<feature type="compositionally biased region" description="Polar residues" evidence="1">
    <location>
        <begin position="125"/>
        <end position="135"/>
    </location>
</feature>
<evidence type="ECO:0000313" key="2">
    <source>
        <dbReference type="EMBL" id="GMT32897.1"/>
    </source>
</evidence>
<name>A0AAV5WPE3_9BILA</name>
<feature type="non-terminal residue" evidence="2">
    <location>
        <position position="341"/>
    </location>
</feature>
<sequence length="341" mass="37761">STMLQGLFNLLNPLRWFGTRRHATLAIASPDPPADFAMEIQQTPEPTPPPVEPIKEISTASSYFSAKESRSPSRSESASPKRVIRCSDVEEVMDEEEKKLHELSDGDSSSDEDSSHDQSTSSRSQLQTPPTNLRRTSLVLKKRRRVSESSDDLESVMGTKRTKKSNQTTSSSRRSSPASSKKSMESAEVVVSVPKRVSTNKNRKMSITKKEKKIENDTPTSSRAAVIKKEKEDEKDTPNSSRSVAVRKEHFSKDSAFASPIAKIRANVRKEKAAEAPSSSNVVKTPKLSRTLTPHPIRARAKEMTPAPLGSRPQRACRAMTCSPSRYRETSVTPLKNLKKA</sequence>
<protein>
    <submittedName>
        <fullName evidence="2">Uncharacterized protein</fullName>
    </submittedName>
</protein>
<feature type="compositionally biased region" description="Polar residues" evidence="1">
    <location>
        <begin position="277"/>
        <end position="292"/>
    </location>
</feature>
<dbReference type="EMBL" id="BTSY01000006">
    <property type="protein sequence ID" value="GMT32897.1"/>
    <property type="molecule type" value="Genomic_DNA"/>
</dbReference>
<dbReference type="Proteomes" id="UP001432322">
    <property type="component" value="Unassembled WGS sequence"/>
</dbReference>
<reference evidence="2" key="1">
    <citation type="submission" date="2023-10" db="EMBL/GenBank/DDBJ databases">
        <title>Genome assembly of Pristionchus species.</title>
        <authorList>
            <person name="Yoshida K."/>
            <person name="Sommer R.J."/>
        </authorList>
    </citation>
    <scope>NUCLEOTIDE SEQUENCE</scope>
    <source>
        <strain evidence="2">RS5133</strain>
    </source>
</reference>
<gene>
    <name evidence="2" type="ORF">PFISCL1PPCAC_24194</name>
</gene>
<feature type="region of interest" description="Disordered" evidence="1">
    <location>
        <begin position="269"/>
        <end position="341"/>
    </location>
</feature>